<sequence length="668" mass="70229">MSKLQNGASSRGASATPAPGTPTPATGPTSLLPPVVGINFGNSYASIAVFTKEGLAESIANEDGERQIACAIAFHGEEMYIGNQAKQQLVKNAKNSIVGFRNLLGKKFSEVPGSEHPTLSAPIIQHPDLADTIAYKVEVLQPAPSPLPTSAYTTPAASHAPTPRSEPIPSTRILTVHDVTVIFLRSLLKSAEDFLGKPITGAVISVPEADTFGEKQREALKAAAKEAGLNVLQLLDEAAAVVALTTTALWSGDGEEQQEGGEPLGKDRTQLVVDLGASALSLHLVSVREGLSYVLASSHTPSVGGDKIDDKLVAFFAADFTKKTKVALKVCPATAVADQRAEAKLRLAIEHTKRTISASPGAATCSVESLKDGLDYTGAVNRMRFDMLASPIYAAVADAIGALLARAAADAHDVDEVVYVGGTGCLPGLDSRLCVQAGFREDVQTPFARGIVVGGGVGDPTTIIARGCAAQAALLDALATSDAQEDKEILAAFEAGAEANQVKATTKTLGVLFPNNLPENREVGGTWIPVVQRETALPVRRIVALDVGVEEGSKRVACEVWEVVEGIRTEKVAPPKSSDDEDDDEDDEEEEEEEVEVKHRTLAKHALLAALDGPAQLAVQTKGKGADRGRWFTRVEIQFVVGIDGDLNVELREIGGAEGLVQRVHVAA</sequence>
<dbReference type="InParanoid" id="A0A409WNH3"/>
<feature type="region of interest" description="Disordered" evidence="3">
    <location>
        <begin position="571"/>
        <end position="598"/>
    </location>
</feature>
<feature type="compositionally biased region" description="Polar residues" evidence="3">
    <location>
        <begin position="1"/>
        <end position="12"/>
    </location>
</feature>
<dbReference type="FunFam" id="3.90.640.10:FF:000021">
    <property type="entry name" value="Heat shock protein 14"/>
    <property type="match status" value="1"/>
</dbReference>
<dbReference type="PANTHER" id="PTHR45639">
    <property type="entry name" value="HSC70CB, ISOFORM G-RELATED"/>
    <property type="match status" value="1"/>
</dbReference>
<dbReference type="Gene3D" id="3.30.420.40">
    <property type="match status" value="2"/>
</dbReference>
<comment type="caution">
    <text evidence="4">The sequence shown here is derived from an EMBL/GenBank/DDBJ whole genome shotgun (WGS) entry which is preliminary data.</text>
</comment>
<dbReference type="GO" id="GO:0005829">
    <property type="term" value="C:cytosol"/>
    <property type="evidence" value="ECO:0007669"/>
    <property type="project" value="TreeGrafter"/>
</dbReference>
<dbReference type="GO" id="GO:0140662">
    <property type="term" value="F:ATP-dependent protein folding chaperone"/>
    <property type="evidence" value="ECO:0007669"/>
    <property type="project" value="InterPro"/>
</dbReference>
<feature type="region of interest" description="Disordered" evidence="3">
    <location>
        <begin position="1"/>
        <end position="29"/>
    </location>
</feature>
<proteinExistence type="predicted"/>
<gene>
    <name evidence="4" type="ORF">CVT25_001487</name>
</gene>
<dbReference type="Pfam" id="PF00012">
    <property type="entry name" value="HSP70"/>
    <property type="match status" value="2"/>
</dbReference>
<accession>A0A409WNH3</accession>
<dbReference type="Proteomes" id="UP000283269">
    <property type="component" value="Unassembled WGS sequence"/>
</dbReference>
<keyword evidence="5" id="KW-1185">Reference proteome</keyword>
<evidence type="ECO:0000256" key="1">
    <source>
        <dbReference type="ARBA" id="ARBA00022741"/>
    </source>
</evidence>
<dbReference type="SUPFAM" id="SSF53067">
    <property type="entry name" value="Actin-like ATPase domain"/>
    <property type="match status" value="2"/>
</dbReference>
<dbReference type="Gene3D" id="3.30.30.30">
    <property type="match status" value="1"/>
</dbReference>
<dbReference type="STRING" id="93625.A0A409WNH3"/>
<dbReference type="GO" id="GO:0005524">
    <property type="term" value="F:ATP binding"/>
    <property type="evidence" value="ECO:0007669"/>
    <property type="project" value="UniProtKB-KW"/>
</dbReference>
<evidence type="ECO:0008006" key="6">
    <source>
        <dbReference type="Google" id="ProtNLM"/>
    </source>
</evidence>
<dbReference type="AlphaFoldDB" id="A0A409WNH3"/>
<dbReference type="GO" id="GO:0005634">
    <property type="term" value="C:nucleus"/>
    <property type="evidence" value="ECO:0007669"/>
    <property type="project" value="TreeGrafter"/>
</dbReference>
<feature type="compositionally biased region" description="Low complexity" evidence="3">
    <location>
        <begin position="13"/>
        <end position="29"/>
    </location>
</feature>
<evidence type="ECO:0000256" key="2">
    <source>
        <dbReference type="ARBA" id="ARBA00022840"/>
    </source>
</evidence>
<feature type="region of interest" description="Disordered" evidence="3">
    <location>
        <begin position="146"/>
        <end position="169"/>
    </location>
</feature>
<dbReference type="Gene3D" id="3.90.640.10">
    <property type="entry name" value="Actin, Chain A, domain 4"/>
    <property type="match status" value="1"/>
</dbReference>
<dbReference type="InterPro" id="IPR013126">
    <property type="entry name" value="Hsp_70_fam"/>
</dbReference>
<evidence type="ECO:0000313" key="5">
    <source>
        <dbReference type="Proteomes" id="UP000283269"/>
    </source>
</evidence>
<dbReference type="EMBL" id="NHYD01003349">
    <property type="protein sequence ID" value="PPQ80058.1"/>
    <property type="molecule type" value="Genomic_DNA"/>
</dbReference>
<dbReference type="InterPro" id="IPR043129">
    <property type="entry name" value="ATPase_NBD"/>
</dbReference>
<name>A0A409WNH3_PSICY</name>
<dbReference type="FunCoup" id="A0A409WNH3">
    <property type="interactions" value="19"/>
</dbReference>
<feature type="compositionally biased region" description="Acidic residues" evidence="3">
    <location>
        <begin position="579"/>
        <end position="595"/>
    </location>
</feature>
<dbReference type="OrthoDB" id="29851at2759"/>
<keyword evidence="2" id="KW-0067">ATP-binding</keyword>
<evidence type="ECO:0000256" key="3">
    <source>
        <dbReference type="SAM" id="MobiDB-lite"/>
    </source>
</evidence>
<keyword evidence="1" id="KW-0547">Nucleotide-binding</keyword>
<evidence type="ECO:0000313" key="4">
    <source>
        <dbReference type="EMBL" id="PPQ80058.1"/>
    </source>
</evidence>
<reference evidence="4 5" key="1">
    <citation type="journal article" date="2018" name="Evol. Lett.">
        <title>Horizontal gene cluster transfer increased hallucinogenic mushroom diversity.</title>
        <authorList>
            <person name="Reynolds H.T."/>
            <person name="Vijayakumar V."/>
            <person name="Gluck-Thaler E."/>
            <person name="Korotkin H.B."/>
            <person name="Matheny P.B."/>
            <person name="Slot J.C."/>
        </authorList>
    </citation>
    <scope>NUCLEOTIDE SEQUENCE [LARGE SCALE GENOMIC DNA]</scope>
    <source>
        <strain evidence="4 5">2631</strain>
    </source>
</reference>
<dbReference type="PANTHER" id="PTHR45639:SF32">
    <property type="entry name" value="HEAT SHOCK PROTEIN PDR13"/>
    <property type="match status" value="1"/>
</dbReference>
<protein>
    <recommendedName>
        <fullName evidence="6">Actin-like ATPase domain-containing protein</fullName>
    </recommendedName>
</protein>
<organism evidence="4 5">
    <name type="scientific">Psilocybe cyanescens</name>
    <dbReference type="NCBI Taxonomy" id="93625"/>
    <lineage>
        <taxon>Eukaryota</taxon>
        <taxon>Fungi</taxon>
        <taxon>Dikarya</taxon>
        <taxon>Basidiomycota</taxon>
        <taxon>Agaricomycotina</taxon>
        <taxon>Agaricomycetes</taxon>
        <taxon>Agaricomycetidae</taxon>
        <taxon>Agaricales</taxon>
        <taxon>Agaricineae</taxon>
        <taxon>Strophariaceae</taxon>
        <taxon>Psilocybe</taxon>
    </lineage>
</organism>